<sequence>MEISGIAPGIDCKTFTDVLLEKTEVKTIINNGKYEVEKMTKPRGAGNSPVVKSLVITLESKEIRDNVLEHLRRTKPKLTSSDVIQHSGPAYPIFINEYLTPYMKRILYEAKKIRKDKGYEHLWVRNGQILMKKTTGAKVICISCLEDLGKI</sequence>
<feature type="domain" description="FP protein C-terminal" evidence="1">
    <location>
        <begin position="100"/>
        <end position="151"/>
    </location>
</feature>
<dbReference type="GeneID" id="113472293"/>
<protein>
    <submittedName>
        <fullName evidence="3">Uncharacterized protein LOC113472293</fullName>
    </submittedName>
</protein>
<organism evidence="2 3">
    <name type="scientific">Diaphorina citri</name>
    <name type="common">Asian citrus psyllid</name>
    <dbReference type="NCBI Taxonomy" id="121845"/>
    <lineage>
        <taxon>Eukaryota</taxon>
        <taxon>Metazoa</taxon>
        <taxon>Ecdysozoa</taxon>
        <taxon>Arthropoda</taxon>
        <taxon>Hexapoda</taxon>
        <taxon>Insecta</taxon>
        <taxon>Pterygota</taxon>
        <taxon>Neoptera</taxon>
        <taxon>Paraneoptera</taxon>
        <taxon>Hemiptera</taxon>
        <taxon>Sternorrhyncha</taxon>
        <taxon>Psylloidea</taxon>
        <taxon>Psyllidae</taxon>
        <taxon>Diaphorininae</taxon>
        <taxon>Diaphorina</taxon>
    </lineage>
</organism>
<evidence type="ECO:0000259" key="1">
    <source>
        <dbReference type="Pfam" id="PF25298"/>
    </source>
</evidence>
<dbReference type="Pfam" id="PF25298">
    <property type="entry name" value="Baculo_FP_2nd"/>
    <property type="match status" value="1"/>
</dbReference>
<reference evidence="3" key="1">
    <citation type="submission" date="2025-08" db="UniProtKB">
        <authorList>
            <consortium name="RefSeq"/>
        </authorList>
    </citation>
    <scope>IDENTIFICATION</scope>
</reference>
<proteinExistence type="predicted"/>
<keyword evidence="2" id="KW-1185">Reference proteome</keyword>
<dbReference type="InterPro" id="IPR057251">
    <property type="entry name" value="FP_C"/>
</dbReference>
<dbReference type="KEGG" id="dci:113472293"/>
<name>A0A3Q0JH67_DIACI</name>
<dbReference type="RefSeq" id="XP_026687777.1">
    <property type="nucleotide sequence ID" value="XM_026831976.1"/>
</dbReference>
<dbReference type="Proteomes" id="UP000079169">
    <property type="component" value="Unplaced"/>
</dbReference>
<dbReference type="AlphaFoldDB" id="A0A3Q0JH67"/>
<dbReference type="PaxDb" id="121845-A0A3Q0JH67"/>
<accession>A0A3Q0JH67</accession>
<evidence type="ECO:0000313" key="2">
    <source>
        <dbReference type="Proteomes" id="UP000079169"/>
    </source>
</evidence>
<evidence type="ECO:0000313" key="3">
    <source>
        <dbReference type="RefSeq" id="XP_026687777.1"/>
    </source>
</evidence>
<gene>
    <name evidence="3" type="primary">LOC113472293</name>
</gene>